<keyword evidence="1" id="KW-0812">Transmembrane</keyword>
<name>A0A3A1QYB6_9BACI</name>
<evidence type="ECO:0000313" key="2">
    <source>
        <dbReference type="EMBL" id="RIW33987.1"/>
    </source>
</evidence>
<comment type="caution">
    <text evidence="2">The sequence shown here is derived from an EMBL/GenBank/DDBJ whole genome shotgun (WGS) entry which is preliminary data.</text>
</comment>
<dbReference type="Proteomes" id="UP000265801">
    <property type="component" value="Unassembled WGS sequence"/>
</dbReference>
<keyword evidence="3" id="KW-1185">Reference proteome</keyword>
<evidence type="ECO:0000313" key="3">
    <source>
        <dbReference type="Proteomes" id="UP000265801"/>
    </source>
</evidence>
<reference evidence="2 3" key="1">
    <citation type="submission" date="2018-09" db="EMBL/GenBank/DDBJ databases">
        <title>Bacillus saliacetes sp. nov., isolated from Thai shrimp paste (Ka-pi).</title>
        <authorList>
            <person name="Daroonpunt R."/>
            <person name="Tanasupawat S."/>
            <person name="Yiamsombut S."/>
        </authorList>
    </citation>
    <scope>NUCLEOTIDE SEQUENCE [LARGE SCALE GENOMIC DNA]</scope>
    <source>
        <strain evidence="2 3">SKP7-4</strain>
    </source>
</reference>
<feature type="transmembrane region" description="Helical" evidence="1">
    <location>
        <begin position="89"/>
        <end position="112"/>
    </location>
</feature>
<dbReference type="AlphaFoldDB" id="A0A3A1QYB6"/>
<accession>A0A3A1QYB6</accession>
<sequence>MKHVTYEEWQKYVGDGLAEEVRQQYEEHLYSCDDCMEIYLAAIEAGGTSFPEFSDEARFTEDIMNEVEQYKERDDSRAGKKQRFYQNAAFHYSVAAAMTIVLMYTGIFQQLIGFAEEFERSSRPSFTNELMNKTTDLINNVENQTREEGNG</sequence>
<keyword evidence="1" id="KW-0472">Membrane</keyword>
<dbReference type="OrthoDB" id="1955013at2"/>
<dbReference type="RefSeq" id="WP_119546834.1">
    <property type="nucleotide sequence ID" value="NZ_QXIR01000012.1"/>
</dbReference>
<protein>
    <recommendedName>
        <fullName evidence="4">Zinc-finger domain-containing protein</fullName>
    </recommendedName>
</protein>
<evidence type="ECO:0008006" key="4">
    <source>
        <dbReference type="Google" id="ProtNLM"/>
    </source>
</evidence>
<gene>
    <name evidence="2" type="ORF">D3H55_10330</name>
</gene>
<evidence type="ECO:0000256" key="1">
    <source>
        <dbReference type="SAM" id="Phobius"/>
    </source>
</evidence>
<dbReference type="EMBL" id="QXIR01000012">
    <property type="protein sequence ID" value="RIW33987.1"/>
    <property type="molecule type" value="Genomic_DNA"/>
</dbReference>
<organism evidence="2 3">
    <name type="scientific">Bacillus salacetis</name>
    <dbReference type="NCBI Taxonomy" id="2315464"/>
    <lineage>
        <taxon>Bacteria</taxon>
        <taxon>Bacillati</taxon>
        <taxon>Bacillota</taxon>
        <taxon>Bacilli</taxon>
        <taxon>Bacillales</taxon>
        <taxon>Bacillaceae</taxon>
        <taxon>Bacillus</taxon>
    </lineage>
</organism>
<proteinExistence type="predicted"/>
<keyword evidence="1" id="KW-1133">Transmembrane helix</keyword>